<sequence>MSRELEIVEKLVLGIDPTGRGEALRTPKDPALDKARAIYYEQLKRVCKQYALTEVQEPVSAGRQRESRAGERWTITEDNRLIALWEASPKVTTTELSDKLGRTRTAIITRLVKQGVFIDQQMAMLADNARMEASGQEPYWSSLTLQIKRSQPVALLCKSRENAGKAWTPEGDRLLRTYWHAPERLTCALIGLQMGRTRDAIIARACADWCSTGS</sequence>
<dbReference type="Proteomes" id="UP000446658">
    <property type="component" value="Unassembled WGS sequence"/>
</dbReference>
<name>A0A844GEQ4_9NEIS</name>
<evidence type="ECO:0000313" key="1">
    <source>
        <dbReference type="EMBL" id="MTD34139.1"/>
    </source>
</evidence>
<accession>A0A844GEQ4</accession>
<protein>
    <submittedName>
        <fullName evidence="1">Uncharacterized protein</fullName>
    </submittedName>
</protein>
<dbReference type="EMBL" id="WLYX01000001">
    <property type="protein sequence ID" value="MTD34139.1"/>
    <property type="molecule type" value="Genomic_DNA"/>
</dbReference>
<gene>
    <name evidence="1" type="ORF">GKE73_17170</name>
</gene>
<evidence type="ECO:0000313" key="2">
    <source>
        <dbReference type="Proteomes" id="UP000446658"/>
    </source>
</evidence>
<proteinExistence type="predicted"/>
<reference evidence="1 2" key="1">
    <citation type="submission" date="2019-11" db="EMBL/GenBank/DDBJ databases">
        <title>Draft genome sequence of Paludibacterium sp. dN18-1.</title>
        <authorList>
            <person name="Im W.-T."/>
        </authorList>
    </citation>
    <scope>NUCLEOTIDE SEQUENCE [LARGE SCALE GENOMIC DNA]</scope>
    <source>
        <strain evidence="2">dN 18-1</strain>
    </source>
</reference>
<dbReference type="AlphaFoldDB" id="A0A844GEQ4"/>
<organism evidence="1 2">
    <name type="scientific">Paludibacterium denitrificans</name>
    <dbReference type="NCBI Taxonomy" id="2675226"/>
    <lineage>
        <taxon>Bacteria</taxon>
        <taxon>Pseudomonadati</taxon>
        <taxon>Pseudomonadota</taxon>
        <taxon>Betaproteobacteria</taxon>
        <taxon>Neisseriales</taxon>
        <taxon>Chromobacteriaceae</taxon>
        <taxon>Paludibacterium</taxon>
    </lineage>
</organism>
<comment type="caution">
    <text evidence="1">The sequence shown here is derived from an EMBL/GenBank/DDBJ whole genome shotgun (WGS) entry which is preliminary data.</text>
</comment>
<dbReference type="RefSeq" id="WP_230371324.1">
    <property type="nucleotide sequence ID" value="NZ_WLYX01000001.1"/>
</dbReference>
<keyword evidence="2" id="KW-1185">Reference proteome</keyword>